<gene>
    <name evidence="2" type="ORF">BS50DRAFT_372477</name>
</gene>
<proteinExistence type="predicted"/>
<protein>
    <submittedName>
        <fullName evidence="2">Uncharacterized protein</fullName>
    </submittedName>
</protein>
<keyword evidence="3" id="KW-1185">Reference proteome</keyword>
<reference evidence="2 3" key="1">
    <citation type="journal article" date="2018" name="Front. Microbiol.">
        <title>Genome-Wide Analysis of Corynespora cassiicola Leaf Fall Disease Putative Effectors.</title>
        <authorList>
            <person name="Lopez D."/>
            <person name="Ribeiro S."/>
            <person name="Label P."/>
            <person name="Fumanal B."/>
            <person name="Venisse J.S."/>
            <person name="Kohler A."/>
            <person name="de Oliveira R.R."/>
            <person name="Labutti K."/>
            <person name="Lipzen A."/>
            <person name="Lail K."/>
            <person name="Bauer D."/>
            <person name="Ohm R.A."/>
            <person name="Barry K.W."/>
            <person name="Spatafora J."/>
            <person name="Grigoriev I.V."/>
            <person name="Martin F.M."/>
            <person name="Pujade-Renaud V."/>
        </authorList>
    </citation>
    <scope>NUCLEOTIDE SEQUENCE [LARGE SCALE GENOMIC DNA]</scope>
    <source>
        <strain evidence="2 3">Philippines</strain>
    </source>
</reference>
<organism evidence="2 3">
    <name type="scientific">Corynespora cassiicola Philippines</name>
    <dbReference type="NCBI Taxonomy" id="1448308"/>
    <lineage>
        <taxon>Eukaryota</taxon>
        <taxon>Fungi</taxon>
        <taxon>Dikarya</taxon>
        <taxon>Ascomycota</taxon>
        <taxon>Pezizomycotina</taxon>
        <taxon>Dothideomycetes</taxon>
        <taxon>Pleosporomycetidae</taxon>
        <taxon>Pleosporales</taxon>
        <taxon>Corynesporascaceae</taxon>
        <taxon>Corynespora</taxon>
    </lineage>
</organism>
<dbReference type="AlphaFoldDB" id="A0A2T2NMR8"/>
<evidence type="ECO:0000313" key="2">
    <source>
        <dbReference type="EMBL" id="PSN66727.1"/>
    </source>
</evidence>
<dbReference type="EMBL" id="KZ678135">
    <property type="protein sequence ID" value="PSN66727.1"/>
    <property type="molecule type" value="Genomic_DNA"/>
</dbReference>
<name>A0A2T2NMR8_CORCC</name>
<feature type="compositionally biased region" description="Pro residues" evidence="1">
    <location>
        <begin position="53"/>
        <end position="67"/>
    </location>
</feature>
<sequence length="163" mass="17713">MHHKDSLSANPSKRVKKGESGYIYLVPSPSQKINKQKKKTRLPSHPLSILPLQPQPRPRGPRPPRPPTKNITQPLRNPIPSARPRLIPLVLHHRTRSSSGSRTRTRAAHLSTRIPSRLPQPPERRDALLGRSIGPRAQGQDIAQGIAAAMGCFVVGGGSGGSS</sequence>
<dbReference type="Proteomes" id="UP000240883">
    <property type="component" value="Unassembled WGS sequence"/>
</dbReference>
<feature type="compositionally biased region" description="Low complexity" evidence="1">
    <location>
        <begin position="43"/>
        <end position="52"/>
    </location>
</feature>
<evidence type="ECO:0000256" key="1">
    <source>
        <dbReference type="SAM" id="MobiDB-lite"/>
    </source>
</evidence>
<evidence type="ECO:0000313" key="3">
    <source>
        <dbReference type="Proteomes" id="UP000240883"/>
    </source>
</evidence>
<accession>A0A2T2NMR8</accession>
<feature type="region of interest" description="Disordered" evidence="1">
    <location>
        <begin position="1"/>
        <end position="127"/>
    </location>
</feature>